<keyword evidence="2" id="KW-1185">Reference proteome</keyword>
<sequence length="354" mass="39059">MAKRIIAVVNSPTLLSSSAFQRANTVEPATYSTSLFTYTRDRYRSERLGGAVGIGAKAKLHQLQEGTELQEDHQWLRFGRGADSNAQYRQYGVFVYDQNGDLLFGLGTDMWTGSSSLCLWTPLGVCVVSTSTQIFDFEFISKDNGDGTADYTVNVYNPDTTLFKTQTWAAQSTEHLTKKMSDFYLIGSEDGYGDDATIYLFVATSGIPTQGMYPVVLHPEAITSSTVESAPTLAQLQQYGSTPSDSFPMIWGNDGEEIYYTPADMNLNTDLTYLVRGIAFGAIGDSPDDTGIQFGFRNADESYSFELPQVHNISNDSYASANVDYIEVNPETGRPFNVAEINQMSFGLKFKKVT</sequence>
<dbReference type="Proteomes" id="UP000278441">
    <property type="component" value="Segment"/>
</dbReference>
<dbReference type="EMBL" id="MG592625">
    <property type="protein sequence ID" value="AUR99037.1"/>
    <property type="molecule type" value="Genomic_DNA"/>
</dbReference>
<evidence type="ECO:0000313" key="2">
    <source>
        <dbReference type="Proteomes" id="UP000278441"/>
    </source>
</evidence>
<accession>A0A2I7RZG2</accession>
<name>A0A2I7RZG2_9CAUD</name>
<protein>
    <submittedName>
        <fullName evidence="1">Uncharacterized protein</fullName>
    </submittedName>
</protein>
<gene>
    <name evidence="1" type="ORF">NVP1261O_33</name>
</gene>
<organism evidence="1 2">
    <name type="scientific">Vibrio phage 1.261.O._10N.286.51.A7</name>
    <dbReference type="NCBI Taxonomy" id="1881237"/>
    <lineage>
        <taxon>Viruses</taxon>
        <taxon>Duplodnaviria</taxon>
        <taxon>Heunggongvirae</taxon>
        <taxon>Uroviricota</taxon>
        <taxon>Caudoviricetes</taxon>
        <taxon>Schitoviridae</taxon>
        <taxon>Mukerjeevirus</taxon>
        <taxon>Mukerjeevirus mv51A7</taxon>
    </lineage>
</organism>
<proteinExistence type="predicted"/>
<evidence type="ECO:0000313" key="1">
    <source>
        <dbReference type="EMBL" id="AUR99037.1"/>
    </source>
</evidence>
<reference evidence="1 2" key="1">
    <citation type="submission" date="2017-11" db="EMBL/GenBank/DDBJ databases">
        <title>A major lineage of nontailed dsDNA viruses as unrecognized killers of marine bacteria.</title>
        <authorList>
            <person name="Kauffman K.M."/>
            <person name="Hussain F.A."/>
            <person name="Yang J."/>
            <person name="Arevalo P."/>
            <person name="Brown J.M."/>
            <person name="Chang W.K."/>
            <person name="VanInsberghe D."/>
            <person name="Elsherbini J."/>
            <person name="Cutler M.B."/>
            <person name="Kelly L."/>
            <person name="Polz M.F."/>
        </authorList>
    </citation>
    <scope>NUCLEOTIDE SEQUENCE [LARGE SCALE GENOMIC DNA]</scope>
</reference>